<comment type="subcellular location">
    <subcellularLocation>
        <location evidence="1 10">Cell outer membrane</location>
        <topology evidence="1 10">Multi-pass membrane protein</topology>
    </subcellularLocation>
</comment>
<dbReference type="GO" id="GO:0044718">
    <property type="term" value="P:siderophore transmembrane transport"/>
    <property type="evidence" value="ECO:0007669"/>
    <property type="project" value="TreeGrafter"/>
</dbReference>
<feature type="domain" description="TonB-dependent receptor-like beta-barrel" evidence="13">
    <location>
        <begin position="204"/>
        <end position="608"/>
    </location>
</feature>
<keyword evidence="9 10" id="KW-0998">Cell outer membrane</keyword>
<evidence type="ECO:0000256" key="4">
    <source>
        <dbReference type="ARBA" id="ARBA00022692"/>
    </source>
</evidence>
<evidence type="ECO:0000256" key="6">
    <source>
        <dbReference type="ARBA" id="ARBA00023077"/>
    </source>
</evidence>
<dbReference type="PROSITE" id="PS52016">
    <property type="entry name" value="TONB_DEPENDENT_REC_3"/>
    <property type="match status" value="1"/>
</dbReference>
<proteinExistence type="inferred from homology"/>
<feature type="signal peptide" evidence="12">
    <location>
        <begin position="1"/>
        <end position="18"/>
    </location>
</feature>
<dbReference type="InterPro" id="IPR000531">
    <property type="entry name" value="Beta-barrel_TonB"/>
</dbReference>
<dbReference type="GO" id="GO:0009279">
    <property type="term" value="C:cell outer membrane"/>
    <property type="evidence" value="ECO:0007669"/>
    <property type="project" value="UniProtKB-SubCell"/>
</dbReference>
<evidence type="ECO:0000256" key="3">
    <source>
        <dbReference type="ARBA" id="ARBA00022452"/>
    </source>
</evidence>
<evidence type="ECO:0000256" key="10">
    <source>
        <dbReference type="PROSITE-ProRule" id="PRU01360"/>
    </source>
</evidence>
<dbReference type="PANTHER" id="PTHR30069:SF29">
    <property type="entry name" value="HEMOGLOBIN AND HEMOGLOBIN-HAPTOGLOBIN-BINDING PROTEIN 1-RELATED"/>
    <property type="match status" value="1"/>
</dbReference>
<dbReference type="AlphaFoldDB" id="A0A239DHI1"/>
<evidence type="ECO:0000256" key="5">
    <source>
        <dbReference type="ARBA" id="ARBA00022729"/>
    </source>
</evidence>
<keyword evidence="5 12" id="KW-0732">Signal</keyword>
<organism evidence="15 16">
    <name type="scientific">Granulicella rosea</name>
    <dbReference type="NCBI Taxonomy" id="474952"/>
    <lineage>
        <taxon>Bacteria</taxon>
        <taxon>Pseudomonadati</taxon>
        <taxon>Acidobacteriota</taxon>
        <taxon>Terriglobia</taxon>
        <taxon>Terriglobales</taxon>
        <taxon>Acidobacteriaceae</taxon>
        <taxon>Granulicella</taxon>
    </lineage>
</organism>
<dbReference type="Pfam" id="PF00593">
    <property type="entry name" value="TonB_dep_Rec_b-barrel"/>
    <property type="match status" value="1"/>
</dbReference>
<dbReference type="SUPFAM" id="SSF56935">
    <property type="entry name" value="Porins"/>
    <property type="match status" value="1"/>
</dbReference>
<comment type="similarity">
    <text evidence="10 11">Belongs to the TonB-dependent receptor family.</text>
</comment>
<feature type="chain" id="PRO_5012782848" evidence="12">
    <location>
        <begin position="19"/>
        <end position="612"/>
    </location>
</feature>
<keyword evidence="16" id="KW-1185">Reference proteome</keyword>
<evidence type="ECO:0000256" key="9">
    <source>
        <dbReference type="ARBA" id="ARBA00023237"/>
    </source>
</evidence>
<dbReference type="GO" id="GO:0015344">
    <property type="term" value="F:siderophore uptake transmembrane transporter activity"/>
    <property type="evidence" value="ECO:0007669"/>
    <property type="project" value="TreeGrafter"/>
</dbReference>
<protein>
    <submittedName>
        <fullName evidence="15">Iron complex outermembrane recepter protein</fullName>
    </submittedName>
</protein>
<reference evidence="15 16" key="1">
    <citation type="submission" date="2017-06" db="EMBL/GenBank/DDBJ databases">
        <authorList>
            <person name="Kim H.J."/>
            <person name="Triplett B.A."/>
        </authorList>
    </citation>
    <scope>NUCLEOTIDE SEQUENCE [LARGE SCALE GENOMIC DNA]</scope>
    <source>
        <strain evidence="15 16">DSM 18704</strain>
    </source>
</reference>
<feature type="domain" description="TonB-dependent receptor plug" evidence="14">
    <location>
        <begin position="51"/>
        <end position="155"/>
    </location>
</feature>
<evidence type="ECO:0000256" key="11">
    <source>
        <dbReference type="RuleBase" id="RU003357"/>
    </source>
</evidence>
<dbReference type="InterPro" id="IPR037066">
    <property type="entry name" value="Plug_dom_sf"/>
</dbReference>
<dbReference type="EMBL" id="FZOU01000001">
    <property type="protein sequence ID" value="SNS31173.1"/>
    <property type="molecule type" value="Genomic_DNA"/>
</dbReference>
<dbReference type="OrthoDB" id="337377at2"/>
<dbReference type="InterPro" id="IPR036942">
    <property type="entry name" value="Beta-barrel_TonB_sf"/>
</dbReference>
<keyword evidence="4 10" id="KW-0812">Transmembrane</keyword>
<dbReference type="Gene3D" id="2.40.170.20">
    <property type="entry name" value="TonB-dependent receptor, beta-barrel domain"/>
    <property type="match status" value="1"/>
</dbReference>
<dbReference type="InterPro" id="IPR012910">
    <property type="entry name" value="Plug_dom"/>
</dbReference>
<gene>
    <name evidence="15" type="ORF">SAMN05421770_101446</name>
</gene>
<keyword evidence="3 10" id="KW-1134">Transmembrane beta strand</keyword>
<name>A0A239DHI1_9BACT</name>
<evidence type="ECO:0000256" key="2">
    <source>
        <dbReference type="ARBA" id="ARBA00022448"/>
    </source>
</evidence>
<evidence type="ECO:0000259" key="13">
    <source>
        <dbReference type="Pfam" id="PF00593"/>
    </source>
</evidence>
<dbReference type="RefSeq" id="WP_089406742.1">
    <property type="nucleotide sequence ID" value="NZ_FZOU01000001.1"/>
</dbReference>
<dbReference type="InterPro" id="IPR039426">
    <property type="entry name" value="TonB-dep_rcpt-like"/>
</dbReference>
<keyword evidence="7 10" id="KW-0472">Membrane</keyword>
<keyword evidence="6 11" id="KW-0798">TonB box</keyword>
<keyword evidence="2 10" id="KW-0813">Transport</keyword>
<keyword evidence="8" id="KW-0675">Receptor</keyword>
<dbReference type="PANTHER" id="PTHR30069">
    <property type="entry name" value="TONB-DEPENDENT OUTER MEMBRANE RECEPTOR"/>
    <property type="match status" value="1"/>
</dbReference>
<evidence type="ECO:0000313" key="16">
    <source>
        <dbReference type="Proteomes" id="UP000198356"/>
    </source>
</evidence>
<evidence type="ECO:0000256" key="7">
    <source>
        <dbReference type="ARBA" id="ARBA00023136"/>
    </source>
</evidence>
<sequence>MKTLPFLLACLTPAAAFAQSAPAAQQPVLPPVAQTVDVTTSSEPLPLADPDRSVRLIDLADPARQPLFNAVEDYLRLDPSIQLQERSPGGVQADISIRGTTFEQTLVLVNGMRVNDPETAHLNLDLTVPLEAISRIDVLHGSGSTFYGSDAIGGAVNLITAPAPRTFAEIRLGGGSYNENEQHLRAAYLANPKSVLNSEQITASRDASDGFFYQGANDRGYHSLAAASDTFLLSPIGQTEILLAASDRPYGANLFYGDYDSKERTKGWYGAIRQEIARDTLADFAYRRHTDLFVLLASNPNYYRNNHIDTAWQADLRHTSHLAANLDLAYGVEADGDSILSSNLGHHARNQGAGYVNLSAHALGRLSLSVGARQEIYRGPTAVFSPSAAAGYAFGHGLRAHAAYGHGFRLPTYLDLYYSDPATIGNPNLKPETSQSFEEGLDWTHARLHASATAFQMHQSNGIDYSKYALTAPWQATNVNHITYTGAESALSYTLRGDQRIDLGYTFIHATPPPAGLISEYAYNYAAQNASLAYAVTVRHQLSARTQLGVIQKTAQSPYPLWSVALARSQGLIRPYLRMDNLSNTSYQETPGVPLPGRTLVGGLVMSWPAAR</sequence>
<accession>A0A239DHI1</accession>
<evidence type="ECO:0000313" key="15">
    <source>
        <dbReference type="EMBL" id="SNS31173.1"/>
    </source>
</evidence>
<dbReference type="Proteomes" id="UP000198356">
    <property type="component" value="Unassembled WGS sequence"/>
</dbReference>
<evidence type="ECO:0000256" key="12">
    <source>
        <dbReference type="SAM" id="SignalP"/>
    </source>
</evidence>
<evidence type="ECO:0000256" key="8">
    <source>
        <dbReference type="ARBA" id="ARBA00023170"/>
    </source>
</evidence>
<evidence type="ECO:0000256" key="1">
    <source>
        <dbReference type="ARBA" id="ARBA00004571"/>
    </source>
</evidence>
<dbReference type="Gene3D" id="2.170.130.10">
    <property type="entry name" value="TonB-dependent receptor, plug domain"/>
    <property type="match status" value="1"/>
</dbReference>
<dbReference type="Pfam" id="PF07715">
    <property type="entry name" value="Plug"/>
    <property type="match status" value="1"/>
</dbReference>
<evidence type="ECO:0000259" key="14">
    <source>
        <dbReference type="Pfam" id="PF07715"/>
    </source>
</evidence>